<organism evidence="14 15">
    <name type="scientific">Choanephora cucurbitarum</name>
    <dbReference type="NCBI Taxonomy" id="101091"/>
    <lineage>
        <taxon>Eukaryota</taxon>
        <taxon>Fungi</taxon>
        <taxon>Fungi incertae sedis</taxon>
        <taxon>Mucoromycota</taxon>
        <taxon>Mucoromycotina</taxon>
        <taxon>Mucoromycetes</taxon>
        <taxon>Mucorales</taxon>
        <taxon>Mucorineae</taxon>
        <taxon>Choanephoraceae</taxon>
        <taxon>Choanephoroideae</taxon>
        <taxon>Choanephora</taxon>
    </lineage>
</organism>
<keyword evidence="8" id="KW-0811">Translocation</keyword>
<keyword evidence="5" id="KW-0813">Transport</keyword>
<evidence type="ECO:0000256" key="8">
    <source>
        <dbReference type="ARBA" id="ARBA00023010"/>
    </source>
</evidence>
<comment type="caution">
    <text evidence="14">The sequence shown here is derived from an EMBL/GenBank/DDBJ whole genome shotgun (WGS) entry which is preliminary data.</text>
</comment>
<evidence type="ECO:0000256" key="11">
    <source>
        <dbReference type="ARBA" id="ARBA00030422"/>
    </source>
</evidence>
<dbReference type="EMBL" id="LUGH01000326">
    <property type="protein sequence ID" value="OBZ86128.1"/>
    <property type="molecule type" value="Genomic_DNA"/>
</dbReference>
<proteinExistence type="inferred from homology"/>
<evidence type="ECO:0000313" key="15">
    <source>
        <dbReference type="Proteomes" id="UP000093000"/>
    </source>
</evidence>
<comment type="similarity">
    <text evidence="2">Belongs to the TIM16/PAM16 family.</text>
</comment>
<evidence type="ECO:0000256" key="1">
    <source>
        <dbReference type="ARBA" id="ARBA00004637"/>
    </source>
</evidence>
<dbReference type="STRING" id="101091.A0A1C7NAY1"/>
<reference evidence="14 15" key="1">
    <citation type="submission" date="2016-03" db="EMBL/GenBank/DDBJ databases">
        <title>Choanephora cucurbitarum.</title>
        <authorList>
            <person name="Min B."/>
            <person name="Park H."/>
            <person name="Park J.-H."/>
            <person name="Shin H.-D."/>
            <person name="Choi I.-G."/>
        </authorList>
    </citation>
    <scope>NUCLEOTIDE SEQUENCE [LARGE SCALE GENOMIC DNA]</scope>
    <source>
        <strain evidence="14 15">KUS-F28377</strain>
    </source>
</reference>
<dbReference type="Gene3D" id="1.10.287.110">
    <property type="entry name" value="DnaJ domain"/>
    <property type="match status" value="1"/>
</dbReference>
<dbReference type="InterPro" id="IPR005341">
    <property type="entry name" value="Tim16"/>
</dbReference>
<protein>
    <recommendedName>
        <fullName evidence="4">Mitochondrial import inner membrane translocase subunit TIM16</fullName>
    </recommendedName>
    <alternativeName>
        <fullName evidence="3">Mitochondrial import inner membrane translocase subunit tim16</fullName>
    </alternativeName>
    <alternativeName>
        <fullName evidence="11 12">Presequence translocated-associated motor subunit PAM16</fullName>
    </alternativeName>
</protein>
<evidence type="ECO:0000256" key="5">
    <source>
        <dbReference type="ARBA" id="ARBA00022448"/>
    </source>
</evidence>
<dbReference type="FunFam" id="1.10.287.110:FF:000006">
    <property type="entry name" value="Import inner membrane translocase subunit TIM16"/>
    <property type="match status" value="1"/>
</dbReference>
<dbReference type="InParanoid" id="A0A1C7NAY1"/>
<dbReference type="OrthoDB" id="10262892at2759"/>
<dbReference type="Pfam" id="PF08757">
    <property type="entry name" value="CotH"/>
    <property type="match status" value="1"/>
</dbReference>
<dbReference type="GO" id="GO:0030150">
    <property type="term" value="P:protein import into mitochondrial matrix"/>
    <property type="evidence" value="ECO:0007669"/>
    <property type="project" value="InterPro"/>
</dbReference>
<keyword evidence="7" id="KW-0653">Protein transport</keyword>
<keyword evidence="10" id="KW-0472">Membrane</keyword>
<evidence type="ECO:0000256" key="4">
    <source>
        <dbReference type="ARBA" id="ARBA00020721"/>
    </source>
</evidence>
<feature type="compositionally biased region" description="Pro residues" evidence="13">
    <location>
        <begin position="707"/>
        <end position="716"/>
    </location>
</feature>
<evidence type="ECO:0000256" key="2">
    <source>
        <dbReference type="ARBA" id="ARBA00008817"/>
    </source>
</evidence>
<dbReference type="Pfam" id="PF03656">
    <property type="entry name" value="Pam16"/>
    <property type="match status" value="1"/>
</dbReference>
<sequence length="716" mass="81265">MPIYAFSYCLASHINVIYKPNQKMGFRLEGHEGMIYKMNPSTDSLLYTAQLPYPHLTRYQFVVLNSTDQIIDFEPFYRTTHHTTQYAFYGRALTKQAQAVHLSQVRYQSPGHNYTKQAMSRHRLHPRDEIPTFHIHMHPKDVDTMYNQIMEEPVFHVNLTRITLDRLEQYSDLEFSLGGQTSKLFDKLTFSIQFIKEQSIDGFRKFKIRSCATDPSYLREKIYYDMMEAANMPSSKASFIRLFINGEPQGLYLMVDHLKSPFLNNIFGGGNKDYREGALIQGQMQENPMAKGILKLGASLDYLGSSSTDYIEHSLNTSAYRVVSKPKTKGLEALVSFIKFIHQQETSLSFKAWHRTLDVSLFLKHMALELLLGHTDGYIGAAHNYMLYQDPGQQGRWVWFSTDLDQTMGNTLKPSSGLLDRFGLWKMAPQRPLIQQLFRSQAVEDEFLSILTDLHRHLLNPTILFPYIDAMQRSIAQDVVWDQSINRINYLKRHQPQVYQHELEQRVLQLPLGQDFIDRIEDRSVDFETAIKGKVEGHPSIVSLYDWFRETHSLFNAYSGSLHKKSARIIAQIVVSLGSVVTRAFVAAYKQAAANAAKNGGAANTSGGGRTGTKEAVMDALTRKTGMSMEEACQILNVTKEADLSKIAKSYEHLFGVNDPSKGGSFYLQSKVVRAKERFDMERAEELKAKAAQEAATAAAKEANGTSPPPPPNNAS</sequence>
<evidence type="ECO:0000256" key="10">
    <source>
        <dbReference type="ARBA" id="ARBA00023136"/>
    </source>
</evidence>
<evidence type="ECO:0000256" key="9">
    <source>
        <dbReference type="ARBA" id="ARBA00023128"/>
    </source>
</evidence>
<evidence type="ECO:0000256" key="3">
    <source>
        <dbReference type="ARBA" id="ARBA00013571"/>
    </source>
</evidence>
<evidence type="ECO:0000256" key="6">
    <source>
        <dbReference type="ARBA" id="ARBA00022792"/>
    </source>
</evidence>
<evidence type="ECO:0000256" key="13">
    <source>
        <dbReference type="SAM" id="MobiDB-lite"/>
    </source>
</evidence>
<name>A0A1C7NAY1_9FUNG</name>
<feature type="compositionally biased region" description="Low complexity" evidence="13">
    <location>
        <begin position="692"/>
        <end position="703"/>
    </location>
</feature>
<keyword evidence="9" id="KW-0496">Mitochondrion</keyword>
<dbReference type="PANTHER" id="PTHR12388:SF0">
    <property type="entry name" value="MITOCHONDRIAL IMPORT INNER MEMBRANE TRANSLOCASE SUBUNIT TIM16"/>
    <property type="match status" value="1"/>
</dbReference>
<gene>
    <name evidence="14" type="primary">blp</name>
    <name evidence="14" type="ORF">A0J61_05821</name>
</gene>
<dbReference type="AlphaFoldDB" id="A0A1C7NAY1"/>
<comment type="subcellular location">
    <subcellularLocation>
        <location evidence="1">Mitochondrion inner membrane</location>
        <topology evidence="1">Peripheral membrane protein</topology>
    </subcellularLocation>
</comment>
<dbReference type="PANTHER" id="PTHR12388">
    <property type="entry name" value="MITOCHONDRIA ASSOCIATED GRANULOCYTE MACROPHAGE CSF SIGNALING MOLECULE"/>
    <property type="match status" value="1"/>
</dbReference>
<dbReference type="Proteomes" id="UP000093000">
    <property type="component" value="Unassembled WGS sequence"/>
</dbReference>
<keyword evidence="15" id="KW-1185">Reference proteome</keyword>
<accession>A0A1C7NAY1</accession>
<evidence type="ECO:0000256" key="7">
    <source>
        <dbReference type="ARBA" id="ARBA00022927"/>
    </source>
</evidence>
<dbReference type="InterPro" id="IPR036869">
    <property type="entry name" value="J_dom_sf"/>
</dbReference>
<evidence type="ECO:0000313" key="14">
    <source>
        <dbReference type="EMBL" id="OBZ86128.1"/>
    </source>
</evidence>
<dbReference type="InterPro" id="IPR014867">
    <property type="entry name" value="Spore_coat_CotH_CotH2/3/7"/>
</dbReference>
<evidence type="ECO:0000256" key="12">
    <source>
        <dbReference type="ARBA" id="ARBA00031407"/>
    </source>
</evidence>
<dbReference type="GO" id="GO:0005744">
    <property type="term" value="C:TIM23 mitochondrial import inner membrane translocase complex"/>
    <property type="evidence" value="ECO:0007669"/>
    <property type="project" value="InterPro"/>
</dbReference>
<feature type="region of interest" description="Disordered" evidence="13">
    <location>
        <begin position="686"/>
        <end position="716"/>
    </location>
</feature>
<keyword evidence="6" id="KW-0999">Mitochondrion inner membrane</keyword>